<sequence length="111" mass="12184">MSSCTTELSKNIFMNIDSNGSNGSTSLKRPPKELSTFISVVSLLSVYRDLKTSNILLDNNMKAKVLDFGLSKLAIDGISHVSSIVRGTVGYLDPEYYISNHLTEKSDIYSS</sequence>
<dbReference type="EMBL" id="CM042027">
    <property type="protein sequence ID" value="KAI3803216.1"/>
    <property type="molecule type" value="Genomic_DNA"/>
</dbReference>
<comment type="caution">
    <text evidence="1">The sequence shown here is derived from an EMBL/GenBank/DDBJ whole genome shotgun (WGS) entry which is preliminary data.</text>
</comment>
<protein>
    <submittedName>
        <fullName evidence="1">Uncharacterized protein</fullName>
    </submittedName>
</protein>
<gene>
    <name evidence="1" type="ORF">L1987_31365</name>
</gene>
<accession>A0ACB9I6X1</accession>
<dbReference type="Proteomes" id="UP001056120">
    <property type="component" value="Linkage Group LG10"/>
</dbReference>
<reference evidence="2" key="1">
    <citation type="journal article" date="2022" name="Mol. Ecol. Resour.">
        <title>The genomes of chicory, endive, great burdock and yacon provide insights into Asteraceae palaeo-polyploidization history and plant inulin production.</title>
        <authorList>
            <person name="Fan W."/>
            <person name="Wang S."/>
            <person name="Wang H."/>
            <person name="Wang A."/>
            <person name="Jiang F."/>
            <person name="Liu H."/>
            <person name="Zhao H."/>
            <person name="Xu D."/>
            <person name="Zhang Y."/>
        </authorList>
    </citation>
    <scope>NUCLEOTIDE SEQUENCE [LARGE SCALE GENOMIC DNA]</scope>
    <source>
        <strain evidence="2">cv. Yunnan</strain>
    </source>
</reference>
<organism evidence="1 2">
    <name type="scientific">Smallanthus sonchifolius</name>
    <dbReference type="NCBI Taxonomy" id="185202"/>
    <lineage>
        <taxon>Eukaryota</taxon>
        <taxon>Viridiplantae</taxon>
        <taxon>Streptophyta</taxon>
        <taxon>Embryophyta</taxon>
        <taxon>Tracheophyta</taxon>
        <taxon>Spermatophyta</taxon>
        <taxon>Magnoliopsida</taxon>
        <taxon>eudicotyledons</taxon>
        <taxon>Gunneridae</taxon>
        <taxon>Pentapetalae</taxon>
        <taxon>asterids</taxon>
        <taxon>campanulids</taxon>
        <taxon>Asterales</taxon>
        <taxon>Asteraceae</taxon>
        <taxon>Asteroideae</taxon>
        <taxon>Heliantheae alliance</taxon>
        <taxon>Millerieae</taxon>
        <taxon>Smallanthus</taxon>
    </lineage>
</organism>
<proteinExistence type="predicted"/>
<reference evidence="1 2" key="2">
    <citation type="journal article" date="2022" name="Mol. Ecol. Resour.">
        <title>The genomes of chicory, endive, great burdock and yacon provide insights into Asteraceae paleo-polyploidization history and plant inulin production.</title>
        <authorList>
            <person name="Fan W."/>
            <person name="Wang S."/>
            <person name="Wang H."/>
            <person name="Wang A."/>
            <person name="Jiang F."/>
            <person name="Liu H."/>
            <person name="Zhao H."/>
            <person name="Xu D."/>
            <person name="Zhang Y."/>
        </authorList>
    </citation>
    <scope>NUCLEOTIDE SEQUENCE [LARGE SCALE GENOMIC DNA]</scope>
    <source>
        <strain evidence="2">cv. Yunnan</strain>
        <tissue evidence="1">Leaves</tissue>
    </source>
</reference>
<evidence type="ECO:0000313" key="1">
    <source>
        <dbReference type="EMBL" id="KAI3803216.1"/>
    </source>
</evidence>
<evidence type="ECO:0000313" key="2">
    <source>
        <dbReference type="Proteomes" id="UP001056120"/>
    </source>
</evidence>
<name>A0ACB9I6X1_9ASTR</name>
<keyword evidence="2" id="KW-1185">Reference proteome</keyword>